<proteinExistence type="inferred from homology"/>
<keyword evidence="8" id="KW-0472">Membrane</keyword>
<name>A0A1D2MDN4_ORCCI</name>
<comment type="caution">
    <text evidence="9">The sequence shown here is derived from an EMBL/GenBank/DDBJ whole genome shotgun (WGS) entry which is preliminary data.</text>
</comment>
<keyword evidence="5" id="KW-0560">Oxidoreductase</keyword>
<accession>A0A1D2MDN4</accession>
<dbReference type="Gene3D" id="1.10.630.10">
    <property type="entry name" value="Cytochrome P450"/>
    <property type="match status" value="2"/>
</dbReference>
<comment type="similarity">
    <text evidence="2">Belongs to the cytochrome P450 family.</text>
</comment>
<keyword evidence="6" id="KW-0408">Iron</keyword>
<dbReference type="PRINTS" id="PR00464">
    <property type="entry name" value="EP450II"/>
</dbReference>
<feature type="non-terminal residue" evidence="9">
    <location>
        <position position="419"/>
    </location>
</feature>
<comment type="cofactor">
    <cofactor evidence="1">
        <name>heme</name>
        <dbReference type="ChEBI" id="CHEBI:30413"/>
    </cofactor>
</comment>
<keyword evidence="4" id="KW-0479">Metal-binding</keyword>
<evidence type="ECO:0000256" key="7">
    <source>
        <dbReference type="ARBA" id="ARBA00023033"/>
    </source>
</evidence>
<evidence type="ECO:0000256" key="6">
    <source>
        <dbReference type="ARBA" id="ARBA00023004"/>
    </source>
</evidence>
<dbReference type="GO" id="GO:0005739">
    <property type="term" value="C:mitochondrion"/>
    <property type="evidence" value="ECO:0007669"/>
    <property type="project" value="TreeGrafter"/>
</dbReference>
<feature type="non-terminal residue" evidence="9">
    <location>
        <position position="1"/>
    </location>
</feature>
<dbReference type="GO" id="GO:0004497">
    <property type="term" value="F:monooxygenase activity"/>
    <property type="evidence" value="ECO:0007669"/>
    <property type="project" value="UniProtKB-KW"/>
</dbReference>
<evidence type="ECO:0000256" key="8">
    <source>
        <dbReference type="SAM" id="Phobius"/>
    </source>
</evidence>
<reference evidence="9 10" key="1">
    <citation type="journal article" date="2016" name="Genome Biol. Evol.">
        <title>Gene Family Evolution Reflects Adaptation to Soil Environmental Stressors in the Genome of the Collembolan Orchesella cincta.</title>
        <authorList>
            <person name="Faddeeva-Vakhrusheva A."/>
            <person name="Derks M.F."/>
            <person name="Anvar S.Y."/>
            <person name="Agamennone V."/>
            <person name="Suring W."/>
            <person name="Smit S."/>
            <person name="van Straalen N.M."/>
            <person name="Roelofs D."/>
        </authorList>
    </citation>
    <scope>NUCLEOTIDE SEQUENCE [LARGE SCALE GENOMIC DNA]</scope>
    <source>
        <tissue evidence="9">Mixed pool</tissue>
    </source>
</reference>
<dbReference type="GO" id="GO:0020037">
    <property type="term" value="F:heme binding"/>
    <property type="evidence" value="ECO:0007669"/>
    <property type="project" value="InterPro"/>
</dbReference>
<evidence type="ECO:0000256" key="3">
    <source>
        <dbReference type="ARBA" id="ARBA00022617"/>
    </source>
</evidence>
<sequence length="419" mass="48328">YLTAKPGGFPTTFQNGLLFVFVILGLIYYGFFRRKISKIRIPGPGMKNILGGLTNVLALSDKRKTLQVLENWCATYGPIFTFCLGPHKGFALNSPEYIQKLLSSTKMGHPGKGFAYKPFQPYLQDGLILSKDEKWKFRRRVLEKHMFSFKTLRSFMATLNKETDNFLHKIGVRVAYETEQRIDDILMSYSIEVITSAAFGKTVADMESMTDCKLNSTDTVNRAKEIIVTRCYNPWLLSYFIWRFHSMSKIEKGVLKSMKIIGDTTLKENPNIPGQKRGEGIKHVLAAAGQLQFRALRELKYLEVCVNETLRLLPTVFFYMRKIEKPLKLGNFLNFILVLNRGKFSFSNENLVLDAGSDVEILVQGLHKNPEYFPNPQKFIPEREGDQVSTCIFLYSVFWRYSKMYWVQVCDDDEIEFKC</sequence>
<dbReference type="InterPro" id="IPR050196">
    <property type="entry name" value="Cytochrome_P450_Monoox"/>
</dbReference>
<keyword evidence="8" id="KW-1133">Transmembrane helix</keyword>
<evidence type="ECO:0000313" key="10">
    <source>
        <dbReference type="Proteomes" id="UP000094527"/>
    </source>
</evidence>
<dbReference type="InterPro" id="IPR001128">
    <property type="entry name" value="Cyt_P450"/>
</dbReference>
<evidence type="ECO:0000256" key="2">
    <source>
        <dbReference type="ARBA" id="ARBA00010617"/>
    </source>
</evidence>
<keyword evidence="10" id="KW-1185">Reference proteome</keyword>
<evidence type="ECO:0000256" key="4">
    <source>
        <dbReference type="ARBA" id="ARBA00022723"/>
    </source>
</evidence>
<dbReference type="STRING" id="48709.A0A1D2MDN4"/>
<dbReference type="PANTHER" id="PTHR24291">
    <property type="entry name" value="CYTOCHROME P450 FAMILY 4"/>
    <property type="match status" value="1"/>
</dbReference>
<dbReference type="InterPro" id="IPR002402">
    <property type="entry name" value="Cyt_P450_E_grp-II"/>
</dbReference>
<evidence type="ECO:0000313" key="9">
    <source>
        <dbReference type="EMBL" id="ODM91063.1"/>
    </source>
</evidence>
<keyword evidence="3" id="KW-0349">Heme</keyword>
<dbReference type="PANTHER" id="PTHR24291:SF48">
    <property type="entry name" value="CYTOCHROME P450"/>
    <property type="match status" value="1"/>
</dbReference>
<dbReference type="EMBL" id="LJIJ01001686">
    <property type="protein sequence ID" value="ODM91063.1"/>
    <property type="molecule type" value="Genomic_DNA"/>
</dbReference>
<dbReference type="Pfam" id="PF00067">
    <property type="entry name" value="p450"/>
    <property type="match status" value="3"/>
</dbReference>
<organism evidence="9 10">
    <name type="scientific">Orchesella cincta</name>
    <name type="common">Springtail</name>
    <name type="synonym">Podura cincta</name>
    <dbReference type="NCBI Taxonomy" id="48709"/>
    <lineage>
        <taxon>Eukaryota</taxon>
        <taxon>Metazoa</taxon>
        <taxon>Ecdysozoa</taxon>
        <taxon>Arthropoda</taxon>
        <taxon>Hexapoda</taxon>
        <taxon>Collembola</taxon>
        <taxon>Entomobryomorpha</taxon>
        <taxon>Entomobryoidea</taxon>
        <taxon>Orchesellidae</taxon>
        <taxon>Orchesellinae</taxon>
        <taxon>Orchesella</taxon>
    </lineage>
</organism>
<keyword evidence="8" id="KW-0812">Transmembrane</keyword>
<dbReference type="OrthoDB" id="7779621at2759"/>
<dbReference type="GO" id="GO:0016705">
    <property type="term" value="F:oxidoreductase activity, acting on paired donors, with incorporation or reduction of molecular oxygen"/>
    <property type="evidence" value="ECO:0007669"/>
    <property type="project" value="InterPro"/>
</dbReference>
<evidence type="ECO:0000256" key="5">
    <source>
        <dbReference type="ARBA" id="ARBA00023002"/>
    </source>
</evidence>
<evidence type="ECO:0000256" key="1">
    <source>
        <dbReference type="ARBA" id="ARBA00001971"/>
    </source>
</evidence>
<keyword evidence="7" id="KW-0503">Monooxygenase</keyword>
<dbReference type="Proteomes" id="UP000094527">
    <property type="component" value="Unassembled WGS sequence"/>
</dbReference>
<gene>
    <name evidence="9" type="ORF">Ocin01_15618</name>
</gene>
<dbReference type="SUPFAM" id="SSF48264">
    <property type="entry name" value="Cytochrome P450"/>
    <property type="match status" value="1"/>
</dbReference>
<feature type="transmembrane region" description="Helical" evidence="8">
    <location>
        <begin position="12"/>
        <end position="31"/>
    </location>
</feature>
<dbReference type="InterPro" id="IPR036396">
    <property type="entry name" value="Cyt_P450_sf"/>
</dbReference>
<protein>
    <submittedName>
        <fullName evidence="9">Cytochrome P450 4C1</fullName>
    </submittedName>
</protein>
<dbReference type="AlphaFoldDB" id="A0A1D2MDN4"/>
<dbReference type="GO" id="GO:0005506">
    <property type="term" value="F:iron ion binding"/>
    <property type="evidence" value="ECO:0007669"/>
    <property type="project" value="InterPro"/>
</dbReference>